<dbReference type="InterPro" id="IPR050091">
    <property type="entry name" value="PKS_NRPS_Biosynth_Enz"/>
</dbReference>
<keyword evidence="2" id="KW-0596">Phosphopantetheine</keyword>
<evidence type="ECO:0000256" key="9">
    <source>
        <dbReference type="ARBA" id="ARBA00023098"/>
    </source>
</evidence>
<keyword evidence="8" id="KW-0560">Oxidoreductase</keyword>
<dbReference type="AlphaFoldDB" id="A0A7R9QGC2"/>
<dbReference type="Gene3D" id="3.40.50.720">
    <property type="entry name" value="NAD(P)-binding Rossmann-like Domain"/>
    <property type="match status" value="1"/>
</dbReference>
<evidence type="ECO:0000256" key="11">
    <source>
        <dbReference type="ARBA" id="ARBA00023268"/>
    </source>
</evidence>
<dbReference type="SMART" id="SM00829">
    <property type="entry name" value="PKS_ER"/>
    <property type="match status" value="1"/>
</dbReference>
<dbReference type="SUPFAM" id="SSF47336">
    <property type="entry name" value="ACP-like"/>
    <property type="match status" value="1"/>
</dbReference>
<dbReference type="SMART" id="SM00823">
    <property type="entry name" value="PKS_PP"/>
    <property type="match status" value="1"/>
</dbReference>
<dbReference type="Proteomes" id="UP000728032">
    <property type="component" value="Unassembled WGS sequence"/>
</dbReference>
<gene>
    <name evidence="13" type="ORF">ONB1V03_LOCUS4713</name>
</gene>
<dbReference type="Gene3D" id="3.90.180.10">
    <property type="entry name" value="Medium-chain alcohol dehydrogenases, catalytic domain"/>
    <property type="match status" value="1"/>
</dbReference>
<dbReference type="PANTHER" id="PTHR43775:SF7">
    <property type="entry name" value="FATTY ACID SYNTHASE"/>
    <property type="match status" value="1"/>
</dbReference>
<dbReference type="Gene3D" id="3.40.50.1820">
    <property type="entry name" value="alpha/beta hydrolase"/>
    <property type="match status" value="1"/>
</dbReference>
<proteinExistence type="predicted"/>
<evidence type="ECO:0000313" key="13">
    <source>
        <dbReference type="EMBL" id="CAD7644523.1"/>
    </source>
</evidence>
<accession>A0A7R9QGC2</accession>
<evidence type="ECO:0000256" key="8">
    <source>
        <dbReference type="ARBA" id="ARBA00023002"/>
    </source>
</evidence>
<dbReference type="SUPFAM" id="SSF50129">
    <property type="entry name" value="GroES-like"/>
    <property type="match status" value="1"/>
</dbReference>
<dbReference type="Pfam" id="PF00975">
    <property type="entry name" value="Thioesterase"/>
    <property type="match status" value="1"/>
</dbReference>
<evidence type="ECO:0000256" key="2">
    <source>
        <dbReference type="ARBA" id="ARBA00022450"/>
    </source>
</evidence>
<evidence type="ECO:0000259" key="12">
    <source>
        <dbReference type="PROSITE" id="PS50075"/>
    </source>
</evidence>
<evidence type="ECO:0000256" key="7">
    <source>
        <dbReference type="ARBA" id="ARBA00022857"/>
    </source>
</evidence>
<reference evidence="13" key="1">
    <citation type="submission" date="2020-11" db="EMBL/GenBank/DDBJ databases">
        <authorList>
            <person name="Tran Van P."/>
        </authorList>
    </citation>
    <scope>NUCLEOTIDE SEQUENCE</scope>
</reference>
<dbReference type="InterPro" id="IPR036736">
    <property type="entry name" value="ACP-like_sf"/>
</dbReference>
<evidence type="ECO:0000256" key="5">
    <source>
        <dbReference type="ARBA" id="ARBA00022679"/>
    </source>
</evidence>
<dbReference type="Pfam" id="PF00550">
    <property type="entry name" value="PP-binding"/>
    <property type="match status" value="1"/>
</dbReference>
<dbReference type="InterPro" id="IPR020806">
    <property type="entry name" value="PKS_PP-bd"/>
</dbReference>
<keyword evidence="11" id="KW-0511">Multifunctional enzyme</keyword>
<dbReference type="InterPro" id="IPR036291">
    <property type="entry name" value="NAD(P)-bd_dom_sf"/>
</dbReference>
<feature type="domain" description="Carrier" evidence="12">
    <location>
        <begin position="863"/>
        <end position="940"/>
    </location>
</feature>
<keyword evidence="9" id="KW-0443">Lipid metabolism</keyword>
<keyword evidence="14" id="KW-1185">Reference proteome</keyword>
<dbReference type="EC" id="3.1.2.14" evidence="1"/>
<dbReference type="InterPro" id="IPR001031">
    <property type="entry name" value="Thioesterase"/>
</dbReference>
<keyword evidence="4" id="KW-0597">Phosphoprotein</keyword>
<dbReference type="GO" id="GO:0031177">
    <property type="term" value="F:phosphopantetheine binding"/>
    <property type="evidence" value="ECO:0007669"/>
    <property type="project" value="InterPro"/>
</dbReference>
<evidence type="ECO:0000256" key="10">
    <source>
        <dbReference type="ARBA" id="ARBA00023160"/>
    </source>
</evidence>
<dbReference type="OrthoDB" id="6503696at2759"/>
<dbReference type="GO" id="GO:0004312">
    <property type="term" value="F:fatty acid synthase activity"/>
    <property type="evidence" value="ECO:0007669"/>
    <property type="project" value="TreeGrafter"/>
</dbReference>
<keyword evidence="5" id="KW-0808">Transferase</keyword>
<dbReference type="GO" id="GO:0016297">
    <property type="term" value="F:fatty acyl-[ACP] hydrolase activity"/>
    <property type="evidence" value="ECO:0007669"/>
    <property type="project" value="UniProtKB-EC"/>
</dbReference>
<organism evidence="13">
    <name type="scientific">Oppiella nova</name>
    <dbReference type="NCBI Taxonomy" id="334625"/>
    <lineage>
        <taxon>Eukaryota</taxon>
        <taxon>Metazoa</taxon>
        <taxon>Ecdysozoa</taxon>
        <taxon>Arthropoda</taxon>
        <taxon>Chelicerata</taxon>
        <taxon>Arachnida</taxon>
        <taxon>Acari</taxon>
        <taxon>Acariformes</taxon>
        <taxon>Sarcoptiformes</taxon>
        <taxon>Oribatida</taxon>
        <taxon>Brachypylina</taxon>
        <taxon>Oppioidea</taxon>
        <taxon>Oppiidae</taxon>
        <taxon>Oppiella</taxon>
    </lineage>
</organism>
<keyword evidence="10" id="KW-0275">Fatty acid biosynthesis</keyword>
<dbReference type="FunFam" id="3.40.50.720:FF:000209">
    <property type="entry name" value="Polyketide synthase Pks12"/>
    <property type="match status" value="1"/>
</dbReference>
<dbReference type="InterPro" id="IPR013149">
    <property type="entry name" value="ADH-like_C"/>
</dbReference>
<keyword evidence="3" id="KW-0444">Lipid biosynthesis</keyword>
<dbReference type="EMBL" id="OC916532">
    <property type="protein sequence ID" value="CAD7644523.1"/>
    <property type="molecule type" value="Genomic_DNA"/>
</dbReference>
<dbReference type="Pfam" id="PF08659">
    <property type="entry name" value="KR"/>
    <property type="match status" value="1"/>
</dbReference>
<name>A0A7R9QGC2_9ACAR</name>
<dbReference type="InterPro" id="IPR029063">
    <property type="entry name" value="SAM-dependent_MTases_sf"/>
</dbReference>
<dbReference type="InterPro" id="IPR020843">
    <property type="entry name" value="ER"/>
</dbReference>
<protein>
    <recommendedName>
        <fullName evidence="1">oleoyl-[acyl-carrier-protein] hydrolase</fullName>
        <ecNumber evidence="1">3.1.2.14</ecNumber>
    </recommendedName>
</protein>
<sequence length="1214" mass="137158">MPSTLPDDVKSLGFKMLEWDLQNSNNFIKDVSSLDLLVLKTNNFVVNNWNIKEQIKSFKDCVKENGFLLMSYRHVLTPPEIAILELLNREAKDEILNKSEVENYISMAEKNGFKLVSHKTDSITSSQLLFRKLRQQMKDIEVIHILNENYDEWVEAIKEKMAENKDADTANNIWLVGNDTALNGIIGLTNCLRLESGGQHIRCLFDYDNKLPKVVNFDRMPYSAIKQLDLATNIYRDGQWGSLRHICLPKEQETISTEHAYLNVVTRGDMSSLKWFDAHHKYFTKMSEEERNPTETLCDVYYSALNFKDVVLVSGKIQPGPESALFDCVIGLEFAGRRTDTGKRVMGMVPFKGIATTLLTHKDYLWEVPDNWSLEDAATVPVVYITAYYALITRGQLRAGESVLIHSGAGGVGQAAIFICQSMGCKVLVTVGNNEKREFMKKKFGIADNCIGNSHDSSFEKQFMKVTKGKGVDVVLNSLTDDKLQASVRCLAPNGRFLEIGKYDMQMNKNLGLFAFLNNITFHGVGLDCIFREGPNSQQLKSFMEDMTVLLNDGIKKGVVKPIERTVFQKTEAEDAFRYMTTGIHVGKVLIKIRDEESDKITVNPNVMTVEATTRTWFHPSKAYVITGGLGGFGLELSYWMVLRGAKKLVLTSRTGVRNAYQQLYLKRFKKFGKLIEDYKIDIRVSTVNATTIEGAHKLIDESNSVAPVGGVFNLAMVLKDALMENQTVDTFREVCQPKLTGLKHLDAVTRQKCPELDFFVAFSSLTAGRGNGGQSNYGFANSAMERICERRRADGVAIQWGPIGDVGIVAEQLLVTDDKADAMKLFAGIHLQRISSCLDVLDRFLQIPNAVLSSIVKADNQGSGNKADDEVLSQLCSHLGIDSRPEDSTLGDVGLDSMMAVEIQQRLERDYEIHLALTDIKKITVGELKEFRDGSKDGLKQYSADIKNVRANLATVRFDMPSEPTTRLNDVGSGKPVFFLPPIEGIFETLKDLARNLNRPVIALNWVKTMQELKDIKKVSDFYKDRLKQLMPEGNYDIVGHSFGAIVGIHMCRKHVPINTLLILDPSDAGVKDDWSTDERFEIVFVYLRAFMPERILLRIQKEVMEIKGETQRINKLIELLKHYGGKHLVGKDVDEIIKGSFERAEMVVRYRKKNIAKMQTLKHSHTTKMIKRQIKNINTDVTVVKLLRKEEELVRIQDRILHDFGIKREVRL</sequence>
<evidence type="ECO:0000256" key="1">
    <source>
        <dbReference type="ARBA" id="ARBA00012480"/>
    </source>
</evidence>
<dbReference type="Pfam" id="PF00107">
    <property type="entry name" value="ADH_zinc_N"/>
    <property type="match status" value="1"/>
</dbReference>
<dbReference type="PROSITE" id="PS50075">
    <property type="entry name" value="CARRIER"/>
    <property type="match status" value="1"/>
</dbReference>
<dbReference type="SUPFAM" id="SSF53474">
    <property type="entry name" value="alpha/beta-Hydrolases"/>
    <property type="match status" value="1"/>
</dbReference>
<keyword evidence="6" id="KW-0276">Fatty acid metabolism</keyword>
<dbReference type="GO" id="GO:0016491">
    <property type="term" value="F:oxidoreductase activity"/>
    <property type="evidence" value="ECO:0007669"/>
    <property type="project" value="UniProtKB-KW"/>
</dbReference>
<dbReference type="InterPro" id="IPR009081">
    <property type="entry name" value="PP-bd_ACP"/>
</dbReference>
<dbReference type="InterPro" id="IPR057326">
    <property type="entry name" value="KR_dom"/>
</dbReference>
<dbReference type="Gene3D" id="1.10.1200.10">
    <property type="entry name" value="ACP-like"/>
    <property type="match status" value="1"/>
</dbReference>
<evidence type="ECO:0000256" key="4">
    <source>
        <dbReference type="ARBA" id="ARBA00022553"/>
    </source>
</evidence>
<dbReference type="GO" id="GO:0006633">
    <property type="term" value="P:fatty acid biosynthetic process"/>
    <property type="evidence" value="ECO:0007669"/>
    <property type="project" value="UniProtKB-KW"/>
</dbReference>
<dbReference type="SUPFAM" id="SSF51735">
    <property type="entry name" value="NAD(P)-binding Rossmann-fold domains"/>
    <property type="match status" value="2"/>
</dbReference>
<keyword evidence="7" id="KW-0521">NADP</keyword>
<evidence type="ECO:0000313" key="14">
    <source>
        <dbReference type="Proteomes" id="UP000728032"/>
    </source>
</evidence>
<dbReference type="CDD" id="cd05195">
    <property type="entry name" value="enoyl_red"/>
    <property type="match status" value="1"/>
</dbReference>
<dbReference type="InterPro" id="IPR013968">
    <property type="entry name" value="PKS_KR"/>
</dbReference>
<dbReference type="EMBL" id="CAJPVJ010001707">
    <property type="protein sequence ID" value="CAG2165167.1"/>
    <property type="molecule type" value="Genomic_DNA"/>
</dbReference>
<dbReference type="Gene3D" id="3.40.50.150">
    <property type="entry name" value="Vaccinia Virus protein VP39"/>
    <property type="match status" value="1"/>
</dbReference>
<evidence type="ECO:0000256" key="3">
    <source>
        <dbReference type="ARBA" id="ARBA00022516"/>
    </source>
</evidence>
<dbReference type="SMART" id="SM00822">
    <property type="entry name" value="PKS_KR"/>
    <property type="match status" value="1"/>
</dbReference>
<evidence type="ECO:0000256" key="6">
    <source>
        <dbReference type="ARBA" id="ARBA00022832"/>
    </source>
</evidence>
<dbReference type="Pfam" id="PF21149">
    <property type="entry name" value="FAS_pseudo-KR"/>
    <property type="match status" value="1"/>
</dbReference>
<dbReference type="InterPro" id="IPR049391">
    <property type="entry name" value="FAS_pseudo-KR"/>
</dbReference>
<dbReference type="InterPro" id="IPR011032">
    <property type="entry name" value="GroES-like_sf"/>
</dbReference>
<dbReference type="CDD" id="cd08954">
    <property type="entry name" value="KR_1_FAS_SDR_x"/>
    <property type="match status" value="1"/>
</dbReference>
<dbReference type="PANTHER" id="PTHR43775">
    <property type="entry name" value="FATTY ACID SYNTHASE"/>
    <property type="match status" value="1"/>
</dbReference>
<dbReference type="InterPro" id="IPR029058">
    <property type="entry name" value="AB_hydrolase_fold"/>
</dbReference>